<dbReference type="Pfam" id="PF01594">
    <property type="entry name" value="AI-2E_transport"/>
    <property type="match status" value="1"/>
</dbReference>
<feature type="transmembrane region" description="Helical" evidence="6">
    <location>
        <begin position="144"/>
        <end position="167"/>
    </location>
</feature>
<comment type="subcellular location">
    <subcellularLocation>
        <location evidence="1">Membrane</location>
        <topology evidence="1">Multi-pass membrane protein</topology>
    </subcellularLocation>
</comment>
<dbReference type="NCBIfam" id="TIGR02872">
    <property type="entry name" value="spore_ytvI"/>
    <property type="match status" value="1"/>
</dbReference>
<keyword evidence="8" id="KW-1185">Reference proteome</keyword>
<evidence type="ECO:0000256" key="6">
    <source>
        <dbReference type="SAM" id="Phobius"/>
    </source>
</evidence>
<dbReference type="PANTHER" id="PTHR21716">
    <property type="entry name" value="TRANSMEMBRANE PROTEIN"/>
    <property type="match status" value="1"/>
</dbReference>
<dbReference type="InterPro" id="IPR014227">
    <property type="entry name" value="YtvI-like"/>
</dbReference>
<sequence length="343" mass="38497">MTLRWFWITITILLILVLLPYSWTLVFAFVTALLLERVVGFFGRSFKMNRLWSVLLSFLLYIGALSGIVYILVSVLIKQVINLSEKSPGLMRDLYYSALLPFIRKWESYSKTLPNEVITSVEDALERGLKSLEMFFQNLIEATVQLATLVPGFLIEFIIYMVSLFLFSLEMPKIKQKLSTYLSKSIYHKFSLVVNDLGQAAVGFLKAQVFLSLITFTMAYLGLWILDVPYTLLLSILIVIVDILPILGTGSVLVPWAVISVMQGNQSLGIGLIVLFAVITIVRRILEPKIFSANMGVSPLAALISLYLGFKVMGFIGLFLGPALVIVYETLKRAGVIRTKSLE</sequence>
<evidence type="ECO:0000256" key="4">
    <source>
        <dbReference type="ARBA" id="ARBA00022989"/>
    </source>
</evidence>
<feature type="transmembrane region" description="Helical" evidence="6">
    <location>
        <begin position="6"/>
        <end position="35"/>
    </location>
</feature>
<evidence type="ECO:0000256" key="3">
    <source>
        <dbReference type="ARBA" id="ARBA00022692"/>
    </source>
</evidence>
<keyword evidence="4 6" id="KW-1133">Transmembrane helix</keyword>
<evidence type="ECO:0000313" key="7">
    <source>
        <dbReference type="EMBL" id="RFU70640.1"/>
    </source>
</evidence>
<evidence type="ECO:0000256" key="1">
    <source>
        <dbReference type="ARBA" id="ARBA00004141"/>
    </source>
</evidence>
<comment type="caution">
    <text evidence="7">The sequence shown here is derived from an EMBL/GenBank/DDBJ whole genome shotgun (WGS) entry which is preliminary data.</text>
</comment>
<organism evidence="7 8">
    <name type="scientific">Peribacillus saganii</name>
    <dbReference type="NCBI Taxonomy" id="2303992"/>
    <lineage>
        <taxon>Bacteria</taxon>
        <taxon>Bacillati</taxon>
        <taxon>Bacillota</taxon>
        <taxon>Bacilli</taxon>
        <taxon>Bacillales</taxon>
        <taxon>Bacillaceae</taxon>
        <taxon>Peribacillus</taxon>
    </lineage>
</organism>
<dbReference type="PANTHER" id="PTHR21716:SF68">
    <property type="entry name" value="TRANSPORT PROTEIN YTVI-RELATED"/>
    <property type="match status" value="1"/>
</dbReference>
<protein>
    <submittedName>
        <fullName evidence="7">Sporulation integral membrane protein YtvI</fullName>
    </submittedName>
</protein>
<feature type="transmembrane region" description="Helical" evidence="6">
    <location>
        <begin position="55"/>
        <end position="77"/>
    </location>
</feature>
<dbReference type="OrthoDB" id="9774361at2"/>
<dbReference type="GO" id="GO:0055085">
    <property type="term" value="P:transmembrane transport"/>
    <property type="evidence" value="ECO:0007669"/>
    <property type="project" value="TreeGrafter"/>
</dbReference>
<dbReference type="EMBL" id="QVTE01000014">
    <property type="protein sequence ID" value="RFU70640.1"/>
    <property type="molecule type" value="Genomic_DNA"/>
</dbReference>
<feature type="transmembrane region" description="Helical" evidence="6">
    <location>
        <begin position="209"/>
        <end position="226"/>
    </location>
</feature>
<dbReference type="GO" id="GO:0016020">
    <property type="term" value="C:membrane"/>
    <property type="evidence" value="ECO:0007669"/>
    <property type="project" value="UniProtKB-SubCell"/>
</dbReference>
<keyword evidence="3 6" id="KW-0812">Transmembrane</keyword>
<evidence type="ECO:0000256" key="5">
    <source>
        <dbReference type="ARBA" id="ARBA00023136"/>
    </source>
</evidence>
<gene>
    <name evidence="7" type="primary">ytvI</name>
    <name evidence="7" type="ORF">D0469_05760</name>
</gene>
<feature type="transmembrane region" description="Helical" evidence="6">
    <location>
        <begin position="232"/>
        <end position="256"/>
    </location>
</feature>
<dbReference type="InterPro" id="IPR002549">
    <property type="entry name" value="AI-2E-like"/>
</dbReference>
<feature type="transmembrane region" description="Helical" evidence="6">
    <location>
        <begin position="306"/>
        <end position="328"/>
    </location>
</feature>
<feature type="transmembrane region" description="Helical" evidence="6">
    <location>
        <begin position="268"/>
        <end position="286"/>
    </location>
</feature>
<keyword evidence="5 6" id="KW-0472">Membrane</keyword>
<dbReference type="AlphaFoldDB" id="A0A372LS45"/>
<evidence type="ECO:0000256" key="2">
    <source>
        <dbReference type="ARBA" id="ARBA00009773"/>
    </source>
</evidence>
<proteinExistence type="inferred from homology"/>
<comment type="similarity">
    <text evidence="2">Belongs to the autoinducer-2 exporter (AI-2E) (TC 2.A.86) family.</text>
</comment>
<reference evidence="7 8" key="1">
    <citation type="submission" date="2018-08" db="EMBL/GenBank/DDBJ databases">
        <title>Bacillus chawlae sp. nov., Bacillus glennii sp. nov., and Bacillus saganii sp. nov. Isolated from the Vehicle Assembly Building at Kennedy Space Center where the Viking Spacecraft were Assembled.</title>
        <authorList>
            <person name="Seuylemezian A."/>
            <person name="Vaishampayan P."/>
        </authorList>
    </citation>
    <scope>NUCLEOTIDE SEQUENCE [LARGE SCALE GENOMIC DNA]</scope>
    <source>
        <strain evidence="7 8">V47-23a</strain>
    </source>
</reference>
<dbReference type="Proteomes" id="UP000264541">
    <property type="component" value="Unassembled WGS sequence"/>
</dbReference>
<accession>A0A372LS45</accession>
<evidence type="ECO:0000313" key="8">
    <source>
        <dbReference type="Proteomes" id="UP000264541"/>
    </source>
</evidence>
<name>A0A372LS45_9BACI</name>
<dbReference type="RefSeq" id="WP_117325693.1">
    <property type="nucleotide sequence ID" value="NZ_QVTE01000014.1"/>
</dbReference>